<accession>A0A9D1NKE3</accession>
<evidence type="ECO:0000256" key="5">
    <source>
        <dbReference type="SAM" id="SignalP"/>
    </source>
</evidence>
<dbReference type="EMBL" id="DVOG01000168">
    <property type="protein sequence ID" value="HIV04740.1"/>
    <property type="molecule type" value="Genomic_DNA"/>
</dbReference>
<organism evidence="7 8">
    <name type="scientific">Candidatus Spyradosoma merdigallinarum</name>
    <dbReference type="NCBI Taxonomy" id="2840950"/>
    <lineage>
        <taxon>Bacteria</taxon>
        <taxon>Pseudomonadati</taxon>
        <taxon>Verrucomicrobiota</taxon>
        <taxon>Opitutia</taxon>
        <taxon>Opitutia incertae sedis</taxon>
        <taxon>Candidatus Spyradosoma</taxon>
    </lineage>
</organism>
<name>A0A9D1NKE3_9BACT</name>
<comment type="similarity">
    <text evidence="1">Belongs to the glycosyl hydrolase 20 family.</text>
</comment>
<evidence type="ECO:0000256" key="2">
    <source>
        <dbReference type="ARBA" id="ARBA00022801"/>
    </source>
</evidence>
<dbReference type="SUPFAM" id="SSF49785">
    <property type="entry name" value="Galactose-binding domain-like"/>
    <property type="match status" value="1"/>
</dbReference>
<sequence length="976" mass="106989">MNKTPYVAALAAIALAGFSGADFPFAAVPAFAQTAASKAEQAAKAFDPAKNLDLSGAKIAYKRLPAGVKAKIVGTTYEQLVDFDGTIRNPISPKTTVLTFELTDRDGNTAQTAAFEVAVPVDKDFAKAPADAARNAKPAVVPALQEWFGGDGKFVPSADFAVVVPAKCAKLGEPTLRERAELFARELSEIFGREVKVVDKQREGKKDIVLAVVKPNSKALRGKTAPGKESYGIFAASDGLYVYALDPLGAFWGTRTILQVFKQNDNAFPCGIAVDYPQYPLRGFSYDVGRKPASLKALKDAMKTMSYYKMNDFQVHLNDNFIWLHDYTKIPNGRDASEADKKAAIAEVLAAEPTAFRLESDMVGKNGHPLTAKDHFYTKKEFGDFIDEAKLYGVTVVPELDVPGHAMSFVLVRPDLMYRGKLTKPYDAERAAMLDVSSDVFDPKTGKTFREETLDFVQSVFDEYLVGENGEEPVFRTPVIHIGTDEYYGNAEDYRAFADAMLKYVKERGYTPRLWGSLSAKKGKTPVDGTGSQIDVWSLGWQNPHLALEHNFDIINIVDVTSYIVPSGTGSVGGYGDLLNLPFLYSEAWQPHLMGKPPVVPGMPKLLGAQWALWNDNSFRRDTGLTDYDLFARIRDNCAVFAEKTWNNAEDRNYREFMSLVKTVDYPPFTNPEYVVKAPDGSDVLFELKKAVPAGTTVETGIAGVAPDYVAEFRVKLAAGGAQPQVLASGPTGQLVAAQKGTGKLGIVRDTWDYSFDYALPVGREVTLKLVAKKRTLTLFADGKEIGAPKRHAFPETHKFSTFVFPLETLGSKDSCADLVSLKITRLIEPGTENAVPPSEFRSLKASSEHGRGADGDVYALADGDVDTYWHSRYAPKEDKPPFEIVVELKKPEELAAFAFLPRQNGDNGNVKSADLFLRDKKGAWKKVGSFRGNGVSRELQKITFPKQKTDALKLVVRDGVGGFGTIAEIYPIRAK</sequence>
<dbReference type="PANTHER" id="PTHR43678:SF1">
    <property type="entry name" value="BETA-N-ACETYLHEXOSAMINIDASE"/>
    <property type="match status" value="1"/>
</dbReference>
<reference evidence="7" key="1">
    <citation type="submission" date="2020-10" db="EMBL/GenBank/DDBJ databases">
        <authorList>
            <person name="Gilroy R."/>
        </authorList>
    </citation>
    <scope>NUCLEOTIDE SEQUENCE</scope>
    <source>
        <strain evidence="7">10669</strain>
    </source>
</reference>
<dbReference type="CDD" id="cd06564">
    <property type="entry name" value="GH20_DspB_LnbB-like"/>
    <property type="match status" value="1"/>
</dbReference>
<feature type="chain" id="PRO_5039434350" evidence="5">
    <location>
        <begin position="22"/>
        <end position="976"/>
    </location>
</feature>
<dbReference type="PROSITE" id="PS50022">
    <property type="entry name" value="FA58C_3"/>
    <property type="match status" value="1"/>
</dbReference>
<dbReference type="AlphaFoldDB" id="A0A9D1NKE3"/>
<feature type="active site" description="Proton donor" evidence="4">
    <location>
        <position position="486"/>
    </location>
</feature>
<dbReference type="SUPFAM" id="SSF55545">
    <property type="entry name" value="beta-N-acetylhexosaminidase-like domain"/>
    <property type="match status" value="1"/>
</dbReference>
<dbReference type="SUPFAM" id="SSF51445">
    <property type="entry name" value="(Trans)glycosidases"/>
    <property type="match status" value="1"/>
</dbReference>
<keyword evidence="2" id="KW-0378">Hydrolase</keyword>
<dbReference type="InterPro" id="IPR015883">
    <property type="entry name" value="Glyco_hydro_20_cat"/>
</dbReference>
<feature type="signal peptide" evidence="5">
    <location>
        <begin position="1"/>
        <end position="21"/>
    </location>
</feature>
<dbReference type="Gene3D" id="2.60.120.260">
    <property type="entry name" value="Galactose-binding domain-like"/>
    <property type="match status" value="1"/>
</dbReference>
<dbReference type="GO" id="GO:0005975">
    <property type="term" value="P:carbohydrate metabolic process"/>
    <property type="evidence" value="ECO:0007669"/>
    <property type="project" value="InterPro"/>
</dbReference>
<dbReference type="PRINTS" id="PR00738">
    <property type="entry name" value="GLHYDRLASE20"/>
</dbReference>
<dbReference type="InterPro" id="IPR052764">
    <property type="entry name" value="GH20_Enzymes"/>
</dbReference>
<dbReference type="Pfam" id="PF00728">
    <property type="entry name" value="Glyco_hydro_20"/>
    <property type="match status" value="1"/>
</dbReference>
<evidence type="ECO:0000313" key="7">
    <source>
        <dbReference type="EMBL" id="HIV04740.1"/>
    </source>
</evidence>
<keyword evidence="5" id="KW-0732">Signal</keyword>
<evidence type="ECO:0000259" key="6">
    <source>
        <dbReference type="PROSITE" id="PS50022"/>
    </source>
</evidence>
<evidence type="ECO:0000313" key="8">
    <source>
        <dbReference type="Proteomes" id="UP000886812"/>
    </source>
</evidence>
<dbReference type="InterPro" id="IPR000421">
    <property type="entry name" value="FA58C"/>
</dbReference>
<dbReference type="InterPro" id="IPR008979">
    <property type="entry name" value="Galactose-bd-like_sf"/>
</dbReference>
<protein>
    <submittedName>
        <fullName evidence="7">Family 20 glycosylhydrolase</fullName>
    </submittedName>
</protein>
<proteinExistence type="inferred from homology"/>
<evidence type="ECO:0000256" key="4">
    <source>
        <dbReference type="PIRSR" id="PIRSR625705-1"/>
    </source>
</evidence>
<comment type="caution">
    <text evidence="7">The sequence shown here is derived from an EMBL/GenBank/DDBJ whole genome shotgun (WGS) entry which is preliminary data.</text>
</comment>
<dbReference type="Pfam" id="PF02838">
    <property type="entry name" value="Glyco_hydro_20b"/>
    <property type="match status" value="1"/>
</dbReference>
<reference evidence="7" key="2">
    <citation type="journal article" date="2021" name="PeerJ">
        <title>Extensive microbial diversity within the chicken gut microbiome revealed by metagenomics and culture.</title>
        <authorList>
            <person name="Gilroy R."/>
            <person name="Ravi A."/>
            <person name="Getino M."/>
            <person name="Pursley I."/>
            <person name="Horton D.L."/>
            <person name="Alikhan N.F."/>
            <person name="Baker D."/>
            <person name="Gharbi K."/>
            <person name="Hall N."/>
            <person name="Watson M."/>
            <person name="Adriaenssens E.M."/>
            <person name="Foster-Nyarko E."/>
            <person name="Jarju S."/>
            <person name="Secka A."/>
            <person name="Antonio M."/>
            <person name="Oren A."/>
            <person name="Chaudhuri R.R."/>
            <person name="La Ragione R."/>
            <person name="Hildebrand F."/>
            <person name="Pallen M.J."/>
        </authorList>
    </citation>
    <scope>NUCLEOTIDE SEQUENCE</scope>
    <source>
        <strain evidence="7">10669</strain>
    </source>
</reference>
<dbReference type="InterPro" id="IPR017853">
    <property type="entry name" value="GH"/>
</dbReference>
<dbReference type="Pfam" id="PF00754">
    <property type="entry name" value="F5_F8_type_C"/>
    <property type="match status" value="1"/>
</dbReference>
<evidence type="ECO:0000256" key="3">
    <source>
        <dbReference type="ARBA" id="ARBA00023295"/>
    </source>
</evidence>
<dbReference type="Gene3D" id="3.20.20.80">
    <property type="entry name" value="Glycosidases"/>
    <property type="match status" value="1"/>
</dbReference>
<evidence type="ECO:0000256" key="1">
    <source>
        <dbReference type="ARBA" id="ARBA00006285"/>
    </source>
</evidence>
<dbReference type="InterPro" id="IPR025705">
    <property type="entry name" value="Beta_hexosaminidase_sua/sub"/>
</dbReference>
<dbReference type="InterPro" id="IPR029018">
    <property type="entry name" value="Hex-like_dom2"/>
</dbReference>
<dbReference type="Gene3D" id="3.30.379.10">
    <property type="entry name" value="Chitobiase/beta-hexosaminidase domain 2-like"/>
    <property type="match status" value="1"/>
</dbReference>
<dbReference type="Proteomes" id="UP000886812">
    <property type="component" value="Unassembled WGS sequence"/>
</dbReference>
<dbReference type="GO" id="GO:0004563">
    <property type="term" value="F:beta-N-acetylhexosaminidase activity"/>
    <property type="evidence" value="ECO:0007669"/>
    <property type="project" value="InterPro"/>
</dbReference>
<dbReference type="InterPro" id="IPR015882">
    <property type="entry name" value="HEX_bac_N"/>
</dbReference>
<keyword evidence="3" id="KW-0326">Glycosidase</keyword>
<gene>
    <name evidence="7" type="ORF">IAC75_06315</name>
</gene>
<feature type="domain" description="F5/8 type C" evidence="6">
    <location>
        <begin position="825"/>
        <end position="934"/>
    </location>
</feature>
<dbReference type="PANTHER" id="PTHR43678">
    <property type="entry name" value="PUTATIVE (AFU_ORTHOLOGUE AFUA_2G00640)-RELATED"/>
    <property type="match status" value="1"/>
</dbReference>